<dbReference type="InterPro" id="IPR003594">
    <property type="entry name" value="HATPase_dom"/>
</dbReference>
<keyword evidence="14" id="KW-1185">Reference proteome</keyword>
<dbReference type="GO" id="GO:0005524">
    <property type="term" value="F:ATP binding"/>
    <property type="evidence" value="ECO:0007669"/>
    <property type="project" value="UniProtKB-KW"/>
</dbReference>
<evidence type="ECO:0000256" key="5">
    <source>
        <dbReference type="ARBA" id="ARBA00022741"/>
    </source>
</evidence>
<comment type="catalytic activity">
    <reaction evidence="1">
        <text>ATP + protein L-histidine = ADP + protein N-phospho-L-histidine.</text>
        <dbReference type="EC" id="2.7.13.3"/>
    </reaction>
</comment>
<keyword evidence="8" id="KW-0902">Two-component regulatory system</keyword>
<evidence type="ECO:0000256" key="2">
    <source>
        <dbReference type="ARBA" id="ARBA00012438"/>
    </source>
</evidence>
<evidence type="ECO:0000256" key="8">
    <source>
        <dbReference type="ARBA" id="ARBA00023012"/>
    </source>
</evidence>
<dbReference type="AlphaFoldDB" id="A0A2W2HSN1"/>
<keyword evidence="3" id="KW-0597">Phosphoprotein</keyword>
<feature type="region of interest" description="Disordered" evidence="9">
    <location>
        <begin position="132"/>
        <end position="155"/>
    </location>
</feature>
<sequence length="304" mass="31898">MRRLDLVVAIVQPIVVWGPAVLLAGALGLVGGWAVRERRRASALSGRVRLQRELLAAQRAELDRAVPAGERQLIAGEVHEVVAHVVSVMTLRVGGARLVMRRDPEQAEAAMREAEDAGRLAVAELRRLAALPRPSERPDGDFPGSGEPLPGLSERPWTDLARAREPLPGLADLPRLVAEAEAGGLAVRLGVAGTPPPLSPMFEVSVCRIVQEALANAVRHGAARTAEVSLRWCSGALDLLVRDNGMARAETVTPGRGLAGMGERAALFGGTLSAAAHPGGGFEVRVRLPTPGSGPGGGEVSRPR</sequence>
<dbReference type="Pfam" id="PF02518">
    <property type="entry name" value="HATPase_c"/>
    <property type="match status" value="1"/>
</dbReference>
<dbReference type="GO" id="GO:0016020">
    <property type="term" value="C:membrane"/>
    <property type="evidence" value="ECO:0007669"/>
    <property type="project" value="InterPro"/>
</dbReference>
<keyword evidence="10" id="KW-1133">Transmembrane helix</keyword>
<dbReference type="SUPFAM" id="SSF55874">
    <property type="entry name" value="ATPase domain of HSP90 chaperone/DNA topoisomerase II/histidine kinase"/>
    <property type="match status" value="1"/>
</dbReference>
<keyword evidence="7" id="KW-0067">ATP-binding</keyword>
<evidence type="ECO:0000313" key="14">
    <source>
        <dbReference type="Proteomes" id="UP000248544"/>
    </source>
</evidence>
<dbReference type="InterPro" id="IPR011712">
    <property type="entry name" value="Sig_transdc_His_kin_sub3_dim/P"/>
</dbReference>
<dbReference type="InterPro" id="IPR050482">
    <property type="entry name" value="Sensor_HK_TwoCompSys"/>
</dbReference>
<evidence type="ECO:0000259" key="11">
    <source>
        <dbReference type="Pfam" id="PF02518"/>
    </source>
</evidence>
<keyword evidence="5" id="KW-0547">Nucleotide-binding</keyword>
<dbReference type="CDD" id="cd16917">
    <property type="entry name" value="HATPase_UhpB-NarQ-NarX-like"/>
    <property type="match status" value="1"/>
</dbReference>
<keyword evidence="4" id="KW-0808">Transferase</keyword>
<accession>A0A2W2HSN1</accession>
<feature type="domain" description="Histidine kinase/HSP90-like ATPase" evidence="11">
    <location>
        <begin position="205"/>
        <end position="290"/>
    </location>
</feature>
<evidence type="ECO:0000256" key="7">
    <source>
        <dbReference type="ARBA" id="ARBA00022840"/>
    </source>
</evidence>
<dbReference type="EMBL" id="POUA01000016">
    <property type="protein sequence ID" value="PZG54565.1"/>
    <property type="molecule type" value="Genomic_DNA"/>
</dbReference>
<evidence type="ECO:0000256" key="6">
    <source>
        <dbReference type="ARBA" id="ARBA00022777"/>
    </source>
</evidence>
<comment type="caution">
    <text evidence="13">The sequence shown here is derived from an EMBL/GenBank/DDBJ whole genome shotgun (WGS) entry which is preliminary data.</text>
</comment>
<dbReference type="GO" id="GO:0000155">
    <property type="term" value="F:phosphorelay sensor kinase activity"/>
    <property type="evidence" value="ECO:0007669"/>
    <property type="project" value="InterPro"/>
</dbReference>
<evidence type="ECO:0000256" key="1">
    <source>
        <dbReference type="ARBA" id="ARBA00000085"/>
    </source>
</evidence>
<keyword evidence="10" id="KW-0812">Transmembrane</keyword>
<evidence type="ECO:0000256" key="10">
    <source>
        <dbReference type="SAM" id="Phobius"/>
    </source>
</evidence>
<dbReference type="GO" id="GO:0046983">
    <property type="term" value="F:protein dimerization activity"/>
    <property type="evidence" value="ECO:0007669"/>
    <property type="project" value="InterPro"/>
</dbReference>
<evidence type="ECO:0000256" key="3">
    <source>
        <dbReference type="ARBA" id="ARBA00022553"/>
    </source>
</evidence>
<name>A0A2W2HSN1_9ACTN</name>
<dbReference type="Proteomes" id="UP000248544">
    <property type="component" value="Unassembled WGS sequence"/>
</dbReference>
<keyword evidence="6" id="KW-0418">Kinase</keyword>
<keyword evidence="10" id="KW-0472">Membrane</keyword>
<gene>
    <name evidence="13" type="ORF">C1I98_03930</name>
</gene>
<evidence type="ECO:0000256" key="9">
    <source>
        <dbReference type="SAM" id="MobiDB-lite"/>
    </source>
</evidence>
<dbReference type="Gene3D" id="3.30.565.10">
    <property type="entry name" value="Histidine kinase-like ATPase, C-terminal domain"/>
    <property type="match status" value="1"/>
</dbReference>
<organism evidence="13 14">
    <name type="scientific">Spongiactinospora gelatinilytica</name>
    <dbReference type="NCBI Taxonomy" id="2666298"/>
    <lineage>
        <taxon>Bacteria</taxon>
        <taxon>Bacillati</taxon>
        <taxon>Actinomycetota</taxon>
        <taxon>Actinomycetes</taxon>
        <taxon>Streptosporangiales</taxon>
        <taxon>Streptosporangiaceae</taxon>
        <taxon>Spongiactinospora</taxon>
    </lineage>
</organism>
<dbReference type="InterPro" id="IPR036890">
    <property type="entry name" value="HATPase_C_sf"/>
</dbReference>
<evidence type="ECO:0000313" key="13">
    <source>
        <dbReference type="EMBL" id="PZG54565.1"/>
    </source>
</evidence>
<evidence type="ECO:0000259" key="12">
    <source>
        <dbReference type="Pfam" id="PF07730"/>
    </source>
</evidence>
<dbReference type="Gene3D" id="1.20.5.1930">
    <property type="match status" value="1"/>
</dbReference>
<dbReference type="PANTHER" id="PTHR24421">
    <property type="entry name" value="NITRATE/NITRITE SENSOR PROTEIN NARX-RELATED"/>
    <property type="match status" value="1"/>
</dbReference>
<dbReference type="PANTHER" id="PTHR24421:SF10">
    <property type="entry name" value="NITRATE_NITRITE SENSOR PROTEIN NARQ"/>
    <property type="match status" value="1"/>
</dbReference>
<feature type="transmembrane region" description="Helical" evidence="10">
    <location>
        <begin position="6"/>
        <end position="35"/>
    </location>
</feature>
<feature type="domain" description="Signal transduction histidine kinase subgroup 3 dimerisation and phosphoacceptor" evidence="12">
    <location>
        <begin position="70"/>
        <end position="135"/>
    </location>
</feature>
<dbReference type="EC" id="2.7.13.3" evidence="2"/>
<evidence type="ECO:0000256" key="4">
    <source>
        <dbReference type="ARBA" id="ARBA00022679"/>
    </source>
</evidence>
<protein>
    <recommendedName>
        <fullName evidence="2">histidine kinase</fullName>
        <ecNumber evidence="2">2.7.13.3</ecNumber>
    </recommendedName>
</protein>
<proteinExistence type="predicted"/>
<dbReference type="Pfam" id="PF07730">
    <property type="entry name" value="HisKA_3"/>
    <property type="match status" value="1"/>
</dbReference>
<reference evidence="13 14" key="1">
    <citation type="submission" date="2018-01" db="EMBL/GenBank/DDBJ databases">
        <title>Draft genome sequence of Sphaerisporangium sp. 7K107.</title>
        <authorList>
            <person name="Sahin N."/>
            <person name="Saygin H."/>
            <person name="Ay H."/>
        </authorList>
    </citation>
    <scope>NUCLEOTIDE SEQUENCE [LARGE SCALE GENOMIC DNA]</scope>
    <source>
        <strain evidence="13 14">7K107</strain>
    </source>
</reference>